<dbReference type="SUPFAM" id="SSF81442">
    <property type="entry name" value="Cytochrome c oxidase subunit I-like"/>
    <property type="match status" value="1"/>
</dbReference>
<feature type="transmembrane region" description="Helical" evidence="1">
    <location>
        <begin position="337"/>
        <end position="360"/>
    </location>
</feature>
<keyword evidence="1" id="KW-0472">Membrane</keyword>
<feature type="transmembrane region" description="Helical" evidence="1">
    <location>
        <begin position="20"/>
        <end position="38"/>
    </location>
</feature>
<dbReference type="PROSITE" id="PS50855">
    <property type="entry name" value="COX1"/>
    <property type="match status" value="1"/>
</dbReference>
<feature type="domain" description="Cytochrome oxidase subunit I profile" evidence="2">
    <location>
        <begin position="20"/>
        <end position="532"/>
    </location>
</feature>
<evidence type="ECO:0000256" key="1">
    <source>
        <dbReference type="SAM" id="Phobius"/>
    </source>
</evidence>
<organism evidence="3 4">
    <name type="scientific">Metallosphaera tengchongensis</name>
    <dbReference type="NCBI Taxonomy" id="1532350"/>
    <lineage>
        <taxon>Archaea</taxon>
        <taxon>Thermoproteota</taxon>
        <taxon>Thermoprotei</taxon>
        <taxon>Sulfolobales</taxon>
        <taxon>Sulfolobaceae</taxon>
        <taxon>Metallosphaera</taxon>
    </lineage>
</organism>
<name>A0A6N0P054_9CREN</name>
<dbReference type="GO" id="GO:0020037">
    <property type="term" value="F:heme binding"/>
    <property type="evidence" value="ECO:0007669"/>
    <property type="project" value="InterPro"/>
</dbReference>
<feature type="transmembrane region" description="Helical" evidence="1">
    <location>
        <begin position="380"/>
        <end position="402"/>
    </location>
</feature>
<feature type="transmembrane region" description="Helical" evidence="1">
    <location>
        <begin position="280"/>
        <end position="298"/>
    </location>
</feature>
<feature type="transmembrane region" description="Helical" evidence="1">
    <location>
        <begin position="158"/>
        <end position="182"/>
    </location>
</feature>
<reference evidence="3 4" key="1">
    <citation type="submission" date="2020-02" db="EMBL/GenBank/DDBJ databases">
        <title>Comparative genome analysis reveals the metabolism and evolution of the thermophilic archaeal genus Metallosphaera.</title>
        <authorList>
            <person name="Jiang C."/>
        </authorList>
    </citation>
    <scope>NUCLEOTIDE SEQUENCE [LARGE SCALE GENOMIC DNA]</scope>
    <source>
        <strain evidence="3 4">Ric-A</strain>
    </source>
</reference>
<gene>
    <name evidence="3" type="ORF">GWK48_03885</name>
</gene>
<evidence type="ECO:0000259" key="2">
    <source>
        <dbReference type="PROSITE" id="PS50855"/>
    </source>
</evidence>
<dbReference type="AlphaFoldDB" id="A0A6N0P054"/>
<dbReference type="Pfam" id="PF00115">
    <property type="entry name" value="COX1"/>
    <property type="match status" value="1"/>
</dbReference>
<evidence type="ECO:0000313" key="4">
    <source>
        <dbReference type="Proteomes" id="UP000509301"/>
    </source>
</evidence>
<evidence type="ECO:0000313" key="3">
    <source>
        <dbReference type="EMBL" id="QKR00988.1"/>
    </source>
</evidence>
<feature type="transmembrane region" description="Helical" evidence="1">
    <location>
        <begin position="194"/>
        <end position="213"/>
    </location>
</feature>
<dbReference type="PANTHER" id="PTHR10422">
    <property type="entry name" value="CYTOCHROME C OXIDASE SUBUNIT 1"/>
    <property type="match status" value="1"/>
</dbReference>
<dbReference type="GeneID" id="55641060"/>
<dbReference type="KEGG" id="mten:GWK48_03885"/>
<dbReference type="GO" id="GO:0022904">
    <property type="term" value="P:respiratory electron transport chain"/>
    <property type="evidence" value="ECO:0007669"/>
    <property type="project" value="TreeGrafter"/>
</dbReference>
<dbReference type="GO" id="GO:0015990">
    <property type="term" value="P:electron transport coupled proton transport"/>
    <property type="evidence" value="ECO:0007669"/>
    <property type="project" value="TreeGrafter"/>
</dbReference>
<dbReference type="EMBL" id="CP049074">
    <property type="protein sequence ID" value="QKR00988.1"/>
    <property type="molecule type" value="Genomic_DNA"/>
</dbReference>
<dbReference type="InterPro" id="IPR036927">
    <property type="entry name" value="Cyt_c_oxase-like_su1_sf"/>
</dbReference>
<keyword evidence="1" id="KW-1133">Transmembrane helix</keyword>
<feature type="transmembrane region" description="Helical" evidence="1">
    <location>
        <begin position="75"/>
        <end position="92"/>
    </location>
</feature>
<dbReference type="OrthoDB" id="33297at2157"/>
<dbReference type="RefSeq" id="WP_174632523.1">
    <property type="nucleotide sequence ID" value="NZ_CP049074.1"/>
</dbReference>
<keyword evidence="4" id="KW-1185">Reference proteome</keyword>
<feature type="transmembrane region" description="Helical" evidence="1">
    <location>
        <begin position="310"/>
        <end position="330"/>
    </location>
</feature>
<accession>A0A6N0P054</accession>
<dbReference type="InterPro" id="IPR000883">
    <property type="entry name" value="Cyt_C_Oxase_1"/>
</dbReference>
<dbReference type="CDD" id="cd00919">
    <property type="entry name" value="Heme_Cu_Oxidase_I"/>
    <property type="match status" value="1"/>
</dbReference>
<feature type="transmembrane region" description="Helical" evidence="1">
    <location>
        <begin position="233"/>
        <end position="260"/>
    </location>
</feature>
<feature type="transmembrane region" description="Helical" evidence="1">
    <location>
        <begin position="452"/>
        <end position="476"/>
    </location>
</feature>
<dbReference type="PRINTS" id="PR01165">
    <property type="entry name" value="CYCOXIDASEI"/>
</dbReference>
<dbReference type="GO" id="GO:0004129">
    <property type="term" value="F:cytochrome-c oxidase activity"/>
    <property type="evidence" value="ECO:0007669"/>
    <property type="project" value="InterPro"/>
</dbReference>
<dbReference type="Gene3D" id="1.20.210.10">
    <property type="entry name" value="Cytochrome c oxidase-like, subunit I domain"/>
    <property type="match status" value="1"/>
</dbReference>
<feature type="transmembrane region" description="Helical" evidence="1">
    <location>
        <begin position="567"/>
        <end position="585"/>
    </location>
</feature>
<dbReference type="GO" id="GO:0009060">
    <property type="term" value="P:aerobic respiration"/>
    <property type="evidence" value="ECO:0007669"/>
    <property type="project" value="InterPro"/>
</dbReference>
<sequence length="591" mass="66175">MGLKEFVVSLFQLDKDWTTRIVMAMLVMGVIWGLLGVIDSLMVRIQEAAWGLSGTLVFTPQEYFASITLHAERDLFGFAQQVIYAIFIYFTIKLLNIQPRAKWLLNISFILINISMMFMEGPIIVAPTFNDNYFSATDWYYISPMGLPNYSNYVVSPLFFYGWIMLDAFTYLAGIWIVYHYYVASKQLKEKLPVPLVFFLMNTLLFMIGYSGVTAADVWDVLAFYNVVQLDPIANQIAFWIFGHAVVYMAWLPAIGALYLLIPTLANKPLFSDRMGRISALLYLIFSNNVPIHHLYMVNLPVSIKILQEVLTYAVVVPSMMTFLNLWATVKGAQVKFNVITAFTVTSFTGAIAAGVTGISNATIAFDAIIHNTDWVVSHFHAMILLSIVPAAMAVLYFMIPMMTGRQWFSRKMAWFHWVGYVLGSILFVIGYELQGFEGIVRRAEIYPRVPTLVSAELISTVGAVIAQLATLAWFLNLVLTLVKGRTANLEGVGLGQLIGTVGAALEWPEENINIPTLFSKIMTFSKIKVKRGLGIQWSLGVLGALIIVISMFPLALSGNTYNEMPYLWIILLTIGIVLVSYPVLKGAKSL</sequence>
<dbReference type="PANTHER" id="PTHR10422:SF18">
    <property type="entry name" value="CYTOCHROME C OXIDASE SUBUNIT 1"/>
    <property type="match status" value="1"/>
</dbReference>
<protein>
    <submittedName>
        <fullName evidence="3">Oxidase</fullName>
    </submittedName>
</protein>
<dbReference type="Proteomes" id="UP000509301">
    <property type="component" value="Chromosome"/>
</dbReference>
<dbReference type="InterPro" id="IPR023616">
    <property type="entry name" value="Cyt_c_oxase-like_su1_dom"/>
</dbReference>
<feature type="transmembrane region" description="Helical" evidence="1">
    <location>
        <begin position="533"/>
        <end position="555"/>
    </location>
</feature>
<feature type="transmembrane region" description="Helical" evidence="1">
    <location>
        <begin position="414"/>
        <end position="432"/>
    </location>
</feature>
<dbReference type="GO" id="GO:0016020">
    <property type="term" value="C:membrane"/>
    <property type="evidence" value="ECO:0007669"/>
    <property type="project" value="InterPro"/>
</dbReference>
<proteinExistence type="predicted"/>
<feature type="transmembrane region" description="Helical" evidence="1">
    <location>
        <begin position="104"/>
        <end position="125"/>
    </location>
</feature>
<keyword evidence="1" id="KW-0812">Transmembrane</keyword>